<dbReference type="GO" id="GO:0030182">
    <property type="term" value="P:neuron differentiation"/>
    <property type="evidence" value="ECO:0007669"/>
    <property type="project" value="TreeGrafter"/>
</dbReference>
<accession>A0A5J5DD50</accession>
<evidence type="ECO:0000256" key="2">
    <source>
        <dbReference type="ARBA" id="ARBA00005683"/>
    </source>
</evidence>
<dbReference type="SMART" id="SM00097">
    <property type="entry name" value="WNT1"/>
    <property type="match status" value="1"/>
</dbReference>
<keyword evidence="3 11" id="KW-0217">Developmental protein</keyword>
<dbReference type="PANTHER" id="PTHR12027:SF93">
    <property type="entry name" value="PROTEIN WNT-2B"/>
    <property type="match status" value="1"/>
</dbReference>
<comment type="subcellular location">
    <subcellularLocation>
        <location evidence="1 11">Secreted</location>
        <location evidence="1 11">Extracellular space</location>
        <location evidence="1 11">Extracellular matrix</location>
    </subcellularLocation>
</comment>
<dbReference type="GO" id="GO:0048513">
    <property type="term" value="P:animal organ development"/>
    <property type="evidence" value="ECO:0007669"/>
    <property type="project" value="UniProtKB-ARBA"/>
</dbReference>
<dbReference type="PRINTS" id="PR01842">
    <property type="entry name" value="WNT2PROTEIN"/>
</dbReference>
<evidence type="ECO:0000256" key="3">
    <source>
        <dbReference type="ARBA" id="ARBA00022473"/>
    </source>
</evidence>
<dbReference type="GO" id="GO:0005615">
    <property type="term" value="C:extracellular space"/>
    <property type="evidence" value="ECO:0007669"/>
    <property type="project" value="TreeGrafter"/>
</dbReference>
<dbReference type="Proteomes" id="UP000327493">
    <property type="component" value="Chromosome 7"/>
</dbReference>
<organism evidence="12 13">
    <name type="scientific">Etheostoma spectabile</name>
    <name type="common">orangethroat darter</name>
    <dbReference type="NCBI Taxonomy" id="54343"/>
    <lineage>
        <taxon>Eukaryota</taxon>
        <taxon>Metazoa</taxon>
        <taxon>Chordata</taxon>
        <taxon>Craniata</taxon>
        <taxon>Vertebrata</taxon>
        <taxon>Euteleostomi</taxon>
        <taxon>Actinopterygii</taxon>
        <taxon>Neopterygii</taxon>
        <taxon>Teleostei</taxon>
        <taxon>Neoteleostei</taxon>
        <taxon>Acanthomorphata</taxon>
        <taxon>Eupercaria</taxon>
        <taxon>Perciformes</taxon>
        <taxon>Percoidei</taxon>
        <taxon>Percidae</taxon>
        <taxon>Etheostomatinae</taxon>
        <taxon>Etheostoma</taxon>
    </lineage>
</organism>
<dbReference type="CDD" id="cd19346">
    <property type="entry name" value="Wnt_Wnt2b"/>
    <property type="match status" value="1"/>
</dbReference>
<feature type="non-terminal residue" evidence="12">
    <location>
        <position position="1"/>
    </location>
</feature>
<comment type="function">
    <text evidence="11">Ligand for members of the frizzled family of seven transmembrane receptors.</text>
</comment>
<evidence type="ECO:0000256" key="9">
    <source>
        <dbReference type="ARBA" id="ARBA00023180"/>
    </source>
</evidence>
<keyword evidence="10" id="KW-0449">Lipoprotein</keyword>
<dbReference type="EMBL" id="VOFY01000007">
    <property type="protein sequence ID" value="KAA8591025.1"/>
    <property type="molecule type" value="Genomic_DNA"/>
</dbReference>
<name>A0A5J5DD50_9PERO</name>
<evidence type="ECO:0000256" key="10">
    <source>
        <dbReference type="ARBA" id="ARBA00023288"/>
    </source>
</evidence>
<proteinExistence type="inferred from homology"/>
<protein>
    <recommendedName>
        <fullName evidence="11">Protein Wnt</fullName>
    </recommendedName>
</protein>
<keyword evidence="9" id="KW-0325">Glycoprotein</keyword>
<dbReference type="AlphaFoldDB" id="A0A5J5DD50"/>
<evidence type="ECO:0000256" key="1">
    <source>
        <dbReference type="ARBA" id="ARBA00004498"/>
    </source>
</evidence>
<dbReference type="GO" id="GO:0060070">
    <property type="term" value="P:canonical Wnt signaling pathway"/>
    <property type="evidence" value="ECO:0007669"/>
    <property type="project" value="TreeGrafter"/>
</dbReference>
<evidence type="ECO:0000313" key="13">
    <source>
        <dbReference type="Proteomes" id="UP000327493"/>
    </source>
</evidence>
<dbReference type="PANTHER" id="PTHR12027">
    <property type="entry name" value="WNT RELATED"/>
    <property type="match status" value="1"/>
</dbReference>
<comment type="similarity">
    <text evidence="2 11">Belongs to the Wnt family.</text>
</comment>
<dbReference type="PROSITE" id="PS00246">
    <property type="entry name" value="WNT1"/>
    <property type="match status" value="1"/>
</dbReference>
<keyword evidence="4" id="KW-0964">Secreted</keyword>
<evidence type="ECO:0000256" key="8">
    <source>
        <dbReference type="ARBA" id="ARBA00023157"/>
    </source>
</evidence>
<dbReference type="GO" id="GO:0045165">
    <property type="term" value="P:cell fate commitment"/>
    <property type="evidence" value="ECO:0007669"/>
    <property type="project" value="TreeGrafter"/>
</dbReference>
<keyword evidence="7" id="KW-0732">Signal</keyword>
<dbReference type="Pfam" id="PF00110">
    <property type="entry name" value="wnt"/>
    <property type="match status" value="1"/>
</dbReference>
<keyword evidence="8" id="KW-1015">Disulfide bond</keyword>
<comment type="caution">
    <text evidence="12">The sequence shown here is derived from an EMBL/GenBank/DDBJ whole genome shotgun (WGS) entry which is preliminary data.</text>
</comment>
<dbReference type="GO" id="GO:0005109">
    <property type="term" value="F:frizzled binding"/>
    <property type="evidence" value="ECO:0007669"/>
    <property type="project" value="TreeGrafter"/>
</dbReference>
<evidence type="ECO:0000256" key="5">
    <source>
        <dbReference type="ARBA" id="ARBA00022530"/>
    </source>
</evidence>
<evidence type="ECO:0000256" key="7">
    <source>
        <dbReference type="ARBA" id="ARBA00022729"/>
    </source>
</evidence>
<sequence>SDSVHSALIKERSGASIQTQIQTHTADRTRICKPLAPPVIRIVSLPLNSAKTRIRVCGADRRGENNGHLLLISLGKPPVGSQRSTVKSLSHAGFKQDSEPPGCPDSKLSFSGNQTLTPVCIMPKPRCQFEDLLCVSVAATAGDASGGLFMVGTEKDWKRHARELYIGALGARVICDNIPGLVNKQRQLCQRHPDIMQAIGEGTKEWIRECQHQFRHHRWNCSTLDRDHTVFGRVLLRSSREAAFVYAISSAGVVYALTRACSQGELKTCNCDPHKRGRASDERGEFDWGGCSDNINYGIKFARDFIDAKERTVRDARALMNLHNNRCGRTAVKRFMKLECKCHGVSGSCTLRTCWMAMADFRKTGDFLRRKYNGAIEVTMNQDGTGFAVANKAFRKATKNDLVYFENSPDYCLQDKTAGSLGTAGRVCNKTSRGTDGCEVMCCGRGYDTTRVKQITKCECKFKWCCAVECKDCEETVDIHTCKAPKRAEWLDQT</sequence>
<dbReference type="InterPro" id="IPR009140">
    <property type="entry name" value="Wnt2"/>
</dbReference>
<evidence type="ECO:0000256" key="6">
    <source>
        <dbReference type="ARBA" id="ARBA00022687"/>
    </source>
</evidence>
<keyword evidence="13" id="KW-1185">Reference proteome</keyword>
<evidence type="ECO:0000313" key="12">
    <source>
        <dbReference type="EMBL" id="KAA8591025.1"/>
    </source>
</evidence>
<gene>
    <name evidence="12" type="ORF">FQN60_001968</name>
</gene>
<dbReference type="Gene3D" id="3.30.2460.20">
    <property type="match status" value="1"/>
</dbReference>
<dbReference type="InterPro" id="IPR005817">
    <property type="entry name" value="Wnt"/>
</dbReference>
<dbReference type="FunFam" id="3.30.2460.20:FF:000001">
    <property type="entry name" value="Wnt homolog"/>
    <property type="match status" value="1"/>
</dbReference>
<dbReference type="PRINTS" id="PR01349">
    <property type="entry name" value="WNTPROTEIN"/>
</dbReference>
<keyword evidence="6 11" id="KW-0879">Wnt signaling pathway</keyword>
<dbReference type="GO" id="GO:0005125">
    <property type="term" value="F:cytokine activity"/>
    <property type="evidence" value="ECO:0007669"/>
    <property type="project" value="TreeGrafter"/>
</dbReference>
<dbReference type="InterPro" id="IPR043158">
    <property type="entry name" value="Wnt_C"/>
</dbReference>
<keyword evidence="5" id="KW-0272">Extracellular matrix</keyword>
<evidence type="ECO:0000256" key="11">
    <source>
        <dbReference type="RuleBase" id="RU003500"/>
    </source>
</evidence>
<reference evidence="12 13" key="1">
    <citation type="submission" date="2019-08" db="EMBL/GenBank/DDBJ databases">
        <title>A chromosome-level genome assembly, high-density linkage maps, and genome scans reveal the genomic architecture of hybrid incompatibilities underlying speciation via character displacement in darters (Percidae: Etheostominae).</title>
        <authorList>
            <person name="Moran R.L."/>
            <person name="Catchen J.M."/>
            <person name="Fuller R.C."/>
        </authorList>
    </citation>
    <scope>NUCLEOTIDE SEQUENCE [LARGE SCALE GENOMIC DNA]</scope>
    <source>
        <strain evidence="12">EspeVRDwgs_2016</strain>
        <tissue evidence="12">Muscle</tissue>
    </source>
</reference>
<dbReference type="InterPro" id="IPR018161">
    <property type="entry name" value="Wnt_CS"/>
</dbReference>
<evidence type="ECO:0000256" key="4">
    <source>
        <dbReference type="ARBA" id="ARBA00022525"/>
    </source>
</evidence>